<reference evidence="1" key="2">
    <citation type="submission" date="2021-09" db="EMBL/GenBank/DDBJ databases">
        <authorList>
            <person name="Gilroy R."/>
        </authorList>
    </citation>
    <scope>NUCLEOTIDE SEQUENCE</scope>
    <source>
        <strain evidence="1">ChiBcec21-2208</strain>
    </source>
</reference>
<organism evidence="1 2">
    <name type="scientific">Subdoligranulum variabile</name>
    <dbReference type="NCBI Taxonomy" id="214851"/>
    <lineage>
        <taxon>Bacteria</taxon>
        <taxon>Bacillati</taxon>
        <taxon>Bacillota</taxon>
        <taxon>Clostridia</taxon>
        <taxon>Eubacteriales</taxon>
        <taxon>Oscillospiraceae</taxon>
        <taxon>Subdoligranulum</taxon>
    </lineage>
</organism>
<protein>
    <submittedName>
        <fullName evidence="1">DUF2007 domain-containing protein</fullName>
    </submittedName>
</protein>
<comment type="caution">
    <text evidence="1">The sequence shown here is derived from an EMBL/GenBank/DDBJ whole genome shotgun (WGS) entry which is preliminary data.</text>
</comment>
<evidence type="ECO:0000313" key="1">
    <source>
        <dbReference type="EMBL" id="HJG28692.1"/>
    </source>
</evidence>
<dbReference type="AlphaFoldDB" id="A0A921LPA1"/>
<dbReference type="EMBL" id="DYVE01000224">
    <property type="protein sequence ID" value="HJG28692.1"/>
    <property type="molecule type" value="Genomic_DNA"/>
</dbReference>
<sequence length="90" mass="10217">MFSIFLMLLGWQELVCTFDAVQYGTTVQALQKEGIPCRTRTIHFGSATQRTGTFYALGENPARSMEYQIFVKKADFPKAQLILQGRLHSL</sequence>
<reference evidence="1" key="1">
    <citation type="journal article" date="2021" name="PeerJ">
        <title>Extensive microbial diversity within the chicken gut microbiome revealed by metagenomics and culture.</title>
        <authorList>
            <person name="Gilroy R."/>
            <person name="Ravi A."/>
            <person name="Getino M."/>
            <person name="Pursley I."/>
            <person name="Horton D.L."/>
            <person name="Alikhan N.F."/>
            <person name="Baker D."/>
            <person name="Gharbi K."/>
            <person name="Hall N."/>
            <person name="Watson M."/>
            <person name="Adriaenssens E.M."/>
            <person name="Foster-Nyarko E."/>
            <person name="Jarju S."/>
            <person name="Secka A."/>
            <person name="Antonio M."/>
            <person name="Oren A."/>
            <person name="Chaudhuri R.R."/>
            <person name="La Ragione R."/>
            <person name="Hildebrand F."/>
            <person name="Pallen M.J."/>
        </authorList>
    </citation>
    <scope>NUCLEOTIDE SEQUENCE</scope>
    <source>
        <strain evidence="1">ChiBcec21-2208</strain>
    </source>
</reference>
<name>A0A921LPA1_9FIRM</name>
<dbReference type="Proteomes" id="UP000782880">
    <property type="component" value="Unassembled WGS sequence"/>
</dbReference>
<evidence type="ECO:0000313" key="2">
    <source>
        <dbReference type="Proteomes" id="UP000782880"/>
    </source>
</evidence>
<proteinExistence type="predicted"/>
<accession>A0A921LPA1</accession>
<gene>
    <name evidence="1" type="ORF">K8V20_08650</name>
</gene>